<feature type="non-terminal residue" evidence="4">
    <location>
        <position position="1"/>
    </location>
</feature>
<comment type="caution">
    <text evidence="4">The sequence shown here is derived from an EMBL/GenBank/DDBJ whole genome shotgun (WGS) entry which is preliminary data.</text>
</comment>
<dbReference type="SUPFAM" id="SSF48179">
    <property type="entry name" value="6-phosphogluconate dehydrogenase C-terminal domain-like"/>
    <property type="match status" value="1"/>
</dbReference>
<evidence type="ECO:0000259" key="3">
    <source>
        <dbReference type="PROSITE" id="PS51176"/>
    </source>
</evidence>
<evidence type="ECO:0000256" key="2">
    <source>
        <dbReference type="ARBA" id="ARBA00023002"/>
    </source>
</evidence>
<name>A0ABV5K934_9ACTN</name>
<proteinExistence type="inferred from homology"/>
<dbReference type="Pfam" id="PF20463">
    <property type="entry name" value="PDH_C"/>
    <property type="match status" value="1"/>
</dbReference>
<dbReference type="PANTHER" id="PTHR21363">
    <property type="entry name" value="PREPHENATE DEHYDROGENASE"/>
    <property type="match status" value="1"/>
</dbReference>
<dbReference type="PANTHER" id="PTHR21363:SF0">
    <property type="entry name" value="PREPHENATE DEHYDROGENASE [NADP(+)]"/>
    <property type="match status" value="1"/>
</dbReference>
<comment type="similarity">
    <text evidence="1">Belongs to the prephenate/arogenate dehydrogenase family.</text>
</comment>
<reference evidence="4 5" key="1">
    <citation type="submission" date="2024-09" db="EMBL/GenBank/DDBJ databases">
        <authorList>
            <person name="Sun Q."/>
            <person name="Mori K."/>
        </authorList>
    </citation>
    <scope>NUCLEOTIDE SEQUENCE [LARGE SCALE GENOMIC DNA]</scope>
    <source>
        <strain evidence="4 5">JCM 9626</strain>
    </source>
</reference>
<gene>
    <name evidence="4" type="ORF">ACFFRI_09430</name>
</gene>
<accession>A0ABV5K934</accession>
<dbReference type="InterPro" id="IPR036291">
    <property type="entry name" value="NAD(P)-bd_dom_sf"/>
</dbReference>
<evidence type="ECO:0000313" key="5">
    <source>
        <dbReference type="Proteomes" id="UP001589750"/>
    </source>
</evidence>
<dbReference type="InterPro" id="IPR003099">
    <property type="entry name" value="Prephen_DH"/>
</dbReference>
<keyword evidence="5" id="KW-1185">Reference proteome</keyword>
<dbReference type="InterPro" id="IPR050812">
    <property type="entry name" value="Preph/Arog_dehydrog"/>
</dbReference>
<evidence type="ECO:0000313" key="4">
    <source>
        <dbReference type="EMBL" id="MFB9313263.1"/>
    </source>
</evidence>
<dbReference type="SUPFAM" id="SSF51735">
    <property type="entry name" value="NAD(P)-binding Rossmann-fold domains"/>
    <property type="match status" value="1"/>
</dbReference>
<organism evidence="4 5">
    <name type="scientific">Nocardioides plantarum</name>
    <dbReference type="NCBI Taxonomy" id="29299"/>
    <lineage>
        <taxon>Bacteria</taxon>
        <taxon>Bacillati</taxon>
        <taxon>Actinomycetota</taxon>
        <taxon>Actinomycetes</taxon>
        <taxon>Propionibacteriales</taxon>
        <taxon>Nocardioidaceae</taxon>
        <taxon>Nocardioides</taxon>
    </lineage>
</organism>
<protein>
    <submittedName>
        <fullName evidence="4">Prephenate dehydrogenase</fullName>
    </submittedName>
</protein>
<dbReference type="RefSeq" id="WP_379141281.1">
    <property type="nucleotide sequence ID" value="NZ_JBHMDG010000011.1"/>
</dbReference>
<evidence type="ECO:0000256" key="1">
    <source>
        <dbReference type="ARBA" id="ARBA00007964"/>
    </source>
</evidence>
<sequence length="260" mass="26672">AGLRTAEVVPADRDVVVLAAPLHVIVRALAAVAADAPDAVIVDVGSVKGTVRDAVVAQGLEARWVGAHPMAGTELSGFAHADAGLLVGASWGVTRGDGPVADVVRWLVDVFAATVVVLDADAHDRSVALVSHAPHVLANALLEVVETAGDPAAAQLAAGSFRDGTRVAGRDPLRTRNMLADNAAALGPVLDDLVALLQRYRRDLDDPVALAERLARVTTAADVVRRPEPAWQAAADLDAALAAPGVLLVRAGPTGLETSR</sequence>
<dbReference type="Gene3D" id="1.10.3660.10">
    <property type="entry name" value="6-phosphogluconate dehydrogenase C-terminal like domain"/>
    <property type="match status" value="1"/>
</dbReference>
<dbReference type="Pfam" id="PF02153">
    <property type="entry name" value="PDH_N"/>
    <property type="match status" value="1"/>
</dbReference>
<dbReference type="Proteomes" id="UP001589750">
    <property type="component" value="Unassembled WGS sequence"/>
</dbReference>
<dbReference type="Gene3D" id="3.40.50.720">
    <property type="entry name" value="NAD(P)-binding Rossmann-like Domain"/>
    <property type="match status" value="1"/>
</dbReference>
<keyword evidence="2" id="KW-0560">Oxidoreductase</keyword>
<feature type="domain" description="Prephenate/arogenate dehydrogenase" evidence="3">
    <location>
        <begin position="1"/>
        <end position="236"/>
    </location>
</feature>
<dbReference type="PROSITE" id="PS51176">
    <property type="entry name" value="PDH_ADH"/>
    <property type="match status" value="1"/>
</dbReference>
<dbReference type="InterPro" id="IPR046826">
    <property type="entry name" value="PDH_N"/>
</dbReference>
<dbReference type="InterPro" id="IPR008927">
    <property type="entry name" value="6-PGluconate_DH-like_C_sf"/>
</dbReference>
<dbReference type="EMBL" id="JBHMDG010000011">
    <property type="protein sequence ID" value="MFB9313263.1"/>
    <property type="molecule type" value="Genomic_DNA"/>
</dbReference>
<dbReference type="InterPro" id="IPR046825">
    <property type="entry name" value="PDH_C"/>
</dbReference>